<feature type="signal peptide" evidence="3">
    <location>
        <begin position="1"/>
        <end position="18"/>
    </location>
</feature>
<dbReference type="Proteomes" id="UP001500957">
    <property type="component" value="Unassembled WGS sequence"/>
</dbReference>
<feature type="region of interest" description="Disordered" evidence="1">
    <location>
        <begin position="63"/>
        <end position="87"/>
    </location>
</feature>
<reference evidence="4 5" key="1">
    <citation type="journal article" date="2019" name="Int. J. Syst. Evol. Microbiol.">
        <title>The Global Catalogue of Microorganisms (GCM) 10K type strain sequencing project: providing services to taxonomists for standard genome sequencing and annotation.</title>
        <authorList>
            <consortium name="The Broad Institute Genomics Platform"/>
            <consortium name="The Broad Institute Genome Sequencing Center for Infectious Disease"/>
            <person name="Wu L."/>
            <person name="Ma J."/>
        </authorList>
    </citation>
    <scope>NUCLEOTIDE SEQUENCE [LARGE SCALE GENOMIC DNA]</scope>
    <source>
        <strain evidence="4 5">JCM 10671</strain>
    </source>
</reference>
<feature type="region of interest" description="Disordered" evidence="1">
    <location>
        <begin position="247"/>
        <end position="268"/>
    </location>
</feature>
<evidence type="ECO:0000256" key="2">
    <source>
        <dbReference type="SAM" id="Phobius"/>
    </source>
</evidence>
<evidence type="ECO:0000256" key="1">
    <source>
        <dbReference type="SAM" id="MobiDB-lite"/>
    </source>
</evidence>
<sequence length="307" mass="28516">MLLSAGAALVLGAPSVHADSSADNNSGLLGGLNLLNGLQLNLPVTVGGAGVLGVGDGSPVVSTGNKAGSTSTSGSTSNSGGGAKSSANNNRGLLGGVNLGNNIQANVPVTVCGVGALLAKGTGDCSVKSTNTAGGGGGASSSANGNSGLVGGLNALNNAQLNVPVTVCGLAVLGDANCDSAVGAANAAGGGSGSGNSGGASSSANGNSGLLGGLNLLNNLQANIPVTVCGLAVLGDAGANCEVEVSNVAGPSDEDEGDVAGESKDRNSAVRGATLPHTGAASLALVPFGLALVAGGVALRRRVSAES</sequence>
<organism evidence="4 5">
    <name type="scientific">Sporichthya brevicatena</name>
    <dbReference type="NCBI Taxonomy" id="171442"/>
    <lineage>
        <taxon>Bacteria</taxon>
        <taxon>Bacillati</taxon>
        <taxon>Actinomycetota</taxon>
        <taxon>Actinomycetes</taxon>
        <taxon>Sporichthyales</taxon>
        <taxon>Sporichthyaceae</taxon>
        <taxon>Sporichthya</taxon>
    </lineage>
</organism>
<protein>
    <submittedName>
        <fullName evidence="4">Uncharacterized protein</fullName>
    </submittedName>
</protein>
<keyword evidence="5" id="KW-1185">Reference proteome</keyword>
<gene>
    <name evidence="4" type="ORF">GCM10009547_44730</name>
</gene>
<keyword evidence="2" id="KW-0812">Transmembrane</keyword>
<feature type="transmembrane region" description="Helical" evidence="2">
    <location>
        <begin position="280"/>
        <end position="299"/>
    </location>
</feature>
<name>A0ABN1HAI1_9ACTN</name>
<keyword evidence="3" id="KW-0732">Signal</keyword>
<evidence type="ECO:0000313" key="4">
    <source>
        <dbReference type="EMBL" id="GAA0635631.1"/>
    </source>
</evidence>
<evidence type="ECO:0000313" key="5">
    <source>
        <dbReference type="Proteomes" id="UP001500957"/>
    </source>
</evidence>
<accession>A0ABN1HAI1</accession>
<evidence type="ECO:0000256" key="3">
    <source>
        <dbReference type="SAM" id="SignalP"/>
    </source>
</evidence>
<keyword evidence="2" id="KW-1133">Transmembrane helix</keyword>
<comment type="caution">
    <text evidence="4">The sequence shown here is derived from an EMBL/GenBank/DDBJ whole genome shotgun (WGS) entry which is preliminary data.</text>
</comment>
<dbReference type="EMBL" id="BAAAHE010000049">
    <property type="protein sequence ID" value="GAA0635631.1"/>
    <property type="molecule type" value="Genomic_DNA"/>
</dbReference>
<proteinExistence type="predicted"/>
<feature type="chain" id="PRO_5045744713" evidence="3">
    <location>
        <begin position="19"/>
        <end position="307"/>
    </location>
</feature>
<keyword evidence="2" id="KW-0472">Membrane</keyword>